<dbReference type="Pfam" id="PF07589">
    <property type="entry name" value="PEP-CTERM"/>
    <property type="match status" value="1"/>
</dbReference>
<comment type="caution">
    <text evidence="3">The sequence shown here is derived from an EMBL/GenBank/DDBJ whole genome shotgun (WGS) entry which is preliminary data.</text>
</comment>
<dbReference type="NCBIfam" id="TIGR02913">
    <property type="entry name" value="HAF_rpt"/>
    <property type="match status" value="1"/>
</dbReference>
<accession>A0A848F0J7</accession>
<proteinExistence type="predicted"/>
<evidence type="ECO:0000313" key="3">
    <source>
        <dbReference type="EMBL" id="NML13577.1"/>
    </source>
</evidence>
<protein>
    <recommendedName>
        <fullName evidence="2">Ice-binding protein C-terminal domain-containing protein</fullName>
    </recommendedName>
</protein>
<evidence type="ECO:0000313" key="4">
    <source>
        <dbReference type="Proteomes" id="UP000574067"/>
    </source>
</evidence>
<evidence type="ECO:0000256" key="1">
    <source>
        <dbReference type="SAM" id="SignalP"/>
    </source>
</evidence>
<keyword evidence="1" id="KW-0732">Signal</keyword>
<feature type="chain" id="PRO_5032436835" description="Ice-binding protein C-terminal domain-containing protein" evidence="1">
    <location>
        <begin position="25"/>
        <end position="361"/>
    </location>
</feature>
<dbReference type="Proteomes" id="UP000574067">
    <property type="component" value="Unassembled WGS sequence"/>
</dbReference>
<evidence type="ECO:0000259" key="2">
    <source>
        <dbReference type="Pfam" id="PF07589"/>
    </source>
</evidence>
<dbReference type="AlphaFoldDB" id="A0A848F0J7"/>
<dbReference type="RefSeq" id="WP_169158492.1">
    <property type="nucleotide sequence ID" value="NZ_JABBFW010000001.1"/>
</dbReference>
<feature type="signal peptide" evidence="1">
    <location>
        <begin position="1"/>
        <end position="24"/>
    </location>
</feature>
<dbReference type="EMBL" id="JABBFW010000001">
    <property type="protein sequence ID" value="NML13577.1"/>
    <property type="molecule type" value="Genomic_DNA"/>
</dbReference>
<name>A0A848F0J7_9BURK</name>
<dbReference type="InterPro" id="IPR013424">
    <property type="entry name" value="Ice-binding_C"/>
</dbReference>
<organism evidence="3 4">
    <name type="scientific">Azohydromonas caseinilytica</name>
    <dbReference type="NCBI Taxonomy" id="2728836"/>
    <lineage>
        <taxon>Bacteria</taxon>
        <taxon>Pseudomonadati</taxon>
        <taxon>Pseudomonadota</taxon>
        <taxon>Betaproteobacteria</taxon>
        <taxon>Burkholderiales</taxon>
        <taxon>Sphaerotilaceae</taxon>
        <taxon>Azohydromonas</taxon>
    </lineage>
</organism>
<feature type="domain" description="Ice-binding protein C-terminal" evidence="2">
    <location>
        <begin position="328"/>
        <end position="352"/>
    </location>
</feature>
<sequence length="361" mass="37501">MKQRKGYLQGLVWAAAALGGVAQAAEAPRYRVHNLGTLAPRSSSTAAAINESGLIAGTMNNGGDGTREAFLGTGRSDLRLLGTLGGSLSVAMGLNDRGDVAGWSLNADGVRRPALYSGGRWRDLADPADTFTEGVANAVNAAGQAAGQIGAHAFVYDGTRSRELRVGNTSEGLDINDHGVVVGGAVMAGDVVRRPFLYAEGKTTLLPSLGGTFGQAWAVNNAGQVVGYSYTAGGELLPFLYSGGAMTALAPAGFGEALDINDQGWIVGSLDLSAALWHGGTRWKLDELVASDQAGRWQLLSAQSINERGQIVGYGLFHGYLRGFVATPVPEAQAWAMWLAGLGVVGAAARRRARLQDTACR</sequence>
<reference evidence="3 4" key="1">
    <citation type="submission" date="2020-04" db="EMBL/GenBank/DDBJ databases">
        <title>Azohydromonas sp. isolated from soil.</title>
        <authorList>
            <person name="Dahal R.H."/>
        </authorList>
    </citation>
    <scope>NUCLEOTIDE SEQUENCE [LARGE SCALE GENOMIC DNA]</scope>
    <source>
        <strain evidence="3 4">G-1-1-14</strain>
    </source>
</reference>
<keyword evidence="4" id="KW-1185">Reference proteome</keyword>
<gene>
    <name evidence="3" type="ORF">HHL10_01100</name>
</gene>
<dbReference type="InterPro" id="IPR014262">
    <property type="entry name" value="HAF_rpt"/>
</dbReference>